<name>A0ABW5C7R4_9PROT</name>
<dbReference type="EMBL" id="JBHUIY010000001">
    <property type="protein sequence ID" value="MFD2232221.1"/>
    <property type="molecule type" value="Genomic_DNA"/>
</dbReference>
<reference evidence="4" key="1">
    <citation type="journal article" date="2019" name="Int. J. Syst. Evol. Microbiol.">
        <title>The Global Catalogue of Microorganisms (GCM) 10K type strain sequencing project: providing services to taxonomists for standard genome sequencing and annotation.</title>
        <authorList>
            <consortium name="The Broad Institute Genomics Platform"/>
            <consortium name="The Broad Institute Genome Sequencing Center for Infectious Disease"/>
            <person name="Wu L."/>
            <person name="Ma J."/>
        </authorList>
    </citation>
    <scope>NUCLEOTIDE SEQUENCE [LARGE SCALE GENOMIC DNA]</scope>
    <source>
        <strain evidence="4">KCTC 15012</strain>
    </source>
</reference>
<comment type="caution">
    <text evidence="3">The sequence shown here is derived from an EMBL/GenBank/DDBJ whole genome shotgun (WGS) entry which is preliminary data.</text>
</comment>
<dbReference type="Proteomes" id="UP001597296">
    <property type="component" value="Unassembled WGS sequence"/>
</dbReference>
<accession>A0ABW5C7R4</accession>
<evidence type="ECO:0000259" key="2">
    <source>
        <dbReference type="Pfam" id="PF02579"/>
    </source>
</evidence>
<gene>
    <name evidence="3" type="ORF">ACFSNB_00220</name>
</gene>
<keyword evidence="4" id="KW-1185">Reference proteome</keyword>
<keyword evidence="1" id="KW-0535">Nitrogen fixation</keyword>
<protein>
    <submittedName>
        <fullName evidence="3">NifB/NifX family molybdenum-iron cluster-binding protein</fullName>
    </submittedName>
</protein>
<dbReference type="InterPro" id="IPR003731">
    <property type="entry name" value="Di-Nase_FeMo-co_biosynth"/>
</dbReference>
<evidence type="ECO:0000313" key="3">
    <source>
        <dbReference type="EMBL" id="MFD2232221.1"/>
    </source>
</evidence>
<dbReference type="Gene3D" id="3.30.420.130">
    <property type="entry name" value="Dinitrogenase iron-molybdenum cofactor biosynthesis domain"/>
    <property type="match status" value="1"/>
</dbReference>
<dbReference type="InterPro" id="IPR036105">
    <property type="entry name" value="DiNase_FeMo-co_biosyn_sf"/>
</dbReference>
<sequence>MKIALAVNPRYSRLSGHAGRARHWLVWTCDESGPAAAPERLLLEPGAVFHHHPDGRPHPLDGIDALLTQSAGEGFVAKMKRRGIDIRLTAERDPRRAVEAYLSDSLPPPRPRPIGDLVCKLLDRLLPPAHGG</sequence>
<organism evidence="3 4">
    <name type="scientific">Phaeospirillum tilakii</name>
    <dbReference type="NCBI Taxonomy" id="741673"/>
    <lineage>
        <taxon>Bacteria</taxon>
        <taxon>Pseudomonadati</taxon>
        <taxon>Pseudomonadota</taxon>
        <taxon>Alphaproteobacteria</taxon>
        <taxon>Rhodospirillales</taxon>
        <taxon>Rhodospirillaceae</taxon>
        <taxon>Phaeospirillum</taxon>
    </lineage>
</organism>
<evidence type="ECO:0000256" key="1">
    <source>
        <dbReference type="ARBA" id="ARBA00023231"/>
    </source>
</evidence>
<proteinExistence type="predicted"/>
<feature type="domain" description="Dinitrogenase iron-molybdenum cofactor biosynthesis" evidence="2">
    <location>
        <begin position="12"/>
        <end position="102"/>
    </location>
</feature>
<dbReference type="Pfam" id="PF02579">
    <property type="entry name" value="Nitro_FeMo-Co"/>
    <property type="match status" value="1"/>
</dbReference>
<dbReference type="RefSeq" id="WP_377313361.1">
    <property type="nucleotide sequence ID" value="NZ_JBHUIY010000001.1"/>
</dbReference>
<dbReference type="SUPFAM" id="SSF53146">
    <property type="entry name" value="Nitrogenase accessory factor-like"/>
    <property type="match status" value="1"/>
</dbReference>
<evidence type="ECO:0000313" key="4">
    <source>
        <dbReference type="Proteomes" id="UP001597296"/>
    </source>
</evidence>